<dbReference type="SUPFAM" id="SSF74653">
    <property type="entry name" value="TolA/TonB C-terminal domain"/>
    <property type="match status" value="1"/>
</dbReference>
<reference evidence="2 3" key="1">
    <citation type="submission" date="2020-08" db="EMBL/GenBank/DDBJ databases">
        <title>Description of novel Pseudomonas species.</title>
        <authorList>
            <person name="Duman M."/>
            <person name="Mulet M."/>
            <person name="Altun S."/>
            <person name="Saticioglu I.B."/>
            <person name="Lalucat J."/>
            <person name="Garcia-Valdes E."/>
        </authorList>
    </citation>
    <scope>NUCLEOTIDE SEQUENCE [LARGE SCALE GENOMIC DNA]</scope>
    <source>
        <strain evidence="2 3">P66</strain>
    </source>
</reference>
<accession>A0ABS2BZN9</accession>
<keyword evidence="1" id="KW-1133">Transmembrane helix</keyword>
<dbReference type="Pfam" id="PF13103">
    <property type="entry name" value="TonB_2"/>
    <property type="match status" value="1"/>
</dbReference>
<comment type="caution">
    <text evidence="2">The sequence shown here is derived from an EMBL/GenBank/DDBJ whole genome shotgun (WGS) entry which is preliminary data.</text>
</comment>
<organism evidence="2 3">
    <name type="scientific">Pseudomonas arcuscaelestis</name>
    <dbReference type="NCBI Taxonomy" id="2710591"/>
    <lineage>
        <taxon>Bacteria</taxon>
        <taxon>Pseudomonadati</taxon>
        <taxon>Pseudomonadota</taxon>
        <taxon>Gammaproteobacteria</taxon>
        <taxon>Pseudomonadales</taxon>
        <taxon>Pseudomonadaceae</taxon>
        <taxon>Pseudomonas</taxon>
    </lineage>
</organism>
<name>A0ABS2BZN9_9PSED</name>
<evidence type="ECO:0000313" key="3">
    <source>
        <dbReference type="Proteomes" id="UP000745663"/>
    </source>
</evidence>
<keyword evidence="3" id="KW-1185">Reference proteome</keyword>
<proteinExistence type="predicted"/>
<keyword evidence="1" id="KW-0472">Membrane</keyword>
<keyword evidence="1" id="KW-0812">Transmembrane</keyword>
<dbReference type="RefSeq" id="WP_203584996.1">
    <property type="nucleotide sequence ID" value="NZ_JACOPV010000009.1"/>
</dbReference>
<protein>
    <submittedName>
        <fullName evidence="2">TonB C-terminal domain-containing protein</fullName>
    </submittedName>
</protein>
<dbReference type="Gene3D" id="3.30.1150.10">
    <property type="match status" value="1"/>
</dbReference>
<gene>
    <name evidence="2" type="ORF">H8F21_16110</name>
</gene>
<dbReference type="Proteomes" id="UP000745663">
    <property type="component" value="Unassembled WGS sequence"/>
</dbReference>
<dbReference type="EMBL" id="JACOPV010000009">
    <property type="protein sequence ID" value="MBM5459093.1"/>
    <property type="molecule type" value="Genomic_DNA"/>
</dbReference>
<evidence type="ECO:0000256" key="1">
    <source>
        <dbReference type="SAM" id="Phobius"/>
    </source>
</evidence>
<evidence type="ECO:0000313" key="2">
    <source>
        <dbReference type="EMBL" id="MBM5459093.1"/>
    </source>
</evidence>
<sequence length="244" mass="26266">MLTILKNLSQQEGDESTINVKRTTVVTVGVIVLVVFAAMVLLAFYASFKALNAASAVDDAWQTQRERILNIEAKSVQASTDAQEVKLGQAAIQQGLLDANKRLTSLKQSVEQATSYRSTMASIDAEKAAEQAKADAIKADAQKAVEASEQKGVENFDRLLLARLHSHWVRPDSAAAGATVDVVVQFAADGTITNALLPTSSGSQALDDSIVKAAADLAKIPEMSTVSRPIYMKYLQQRTVKFQI</sequence>
<feature type="transmembrane region" description="Helical" evidence="1">
    <location>
        <begin position="25"/>
        <end position="46"/>
    </location>
</feature>